<reference evidence="6 7" key="1">
    <citation type="journal article" date="2018" name="Mol. Plant">
        <title>The genome of Artemisia annua provides insight into the evolution of Asteraceae family and artemisinin biosynthesis.</title>
        <authorList>
            <person name="Shen Q."/>
            <person name="Zhang L."/>
            <person name="Liao Z."/>
            <person name="Wang S."/>
            <person name="Yan T."/>
            <person name="Shi P."/>
            <person name="Liu M."/>
            <person name="Fu X."/>
            <person name="Pan Q."/>
            <person name="Wang Y."/>
            <person name="Lv Z."/>
            <person name="Lu X."/>
            <person name="Zhang F."/>
            <person name="Jiang W."/>
            <person name="Ma Y."/>
            <person name="Chen M."/>
            <person name="Hao X."/>
            <person name="Li L."/>
            <person name="Tang Y."/>
            <person name="Lv G."/>
            <person name="Zhou Y."/>
            <person name="Sun X."/>
            <person name="Brodelius P.E."/>
            <person name="Rose J.K.C."/>
            <person name="Tang K."/>
        </authorList>
    </citation>
    <scope>NUCLEOTIDE SEQUENCE [LARGE SCALE GENOMIC DNA]</scope>
    <source>
        <strain evidence="7">cv. Huhao1</strain>
        <tissue evidence="6">Leaf</tissue>
    </source>
</reference>
<dbReference type="PANTHER" id="PTHR11255:SF103">
    <property type="entry name" value="DIACYLGLYCEROL KINASE"/>
    <property type="match status" value="1"/>
</dbReference>
<dbReference type="GO" id="GO:0007200">
    <property type="term" value="P:phospholipase C-activating G protein-coupled receptor signaling pathway"/>
    <property type="evidence" value="ECO:0007669"/>
    <property type="project" value="InterPro"/>
</dbReference>
<evidence type="ECO:0000256" key="4">
    <source>
        <dbReference type="ARBA" id="ARBA00022840"/>
    </source>
</evidence>
<dbReference type="InterPro" id="IPR000756">
    <property type="entry name" value="Diacylglycerol_kin_accessory"/>
</dbReference>
<evidence type="ECO:0000256" key="3">
    <source>
        <dbReference type="ARBA" id="ARBA00022777"/>
    </source>
</evidence>
<dbReference type="AlphaFoldDB" id="A0A2U1PDS8"/>
<keyword evidence="7" id="KW-1185">Reference proteome</keyword>
<dbReference type="Pfam" id="PF00609">
    <property type="entry name" value="DAGK_acc"/>
    <property type="match status" value="2"/>
</dbReference>
<dbReference type="GO" id="GO:0005524">
    <property type="term" value="F:ATP binding"/>
    <property type="evidence" value="ECO:0007669"/>
    <property type="project" value="UniProtKB-KW"/>
</dbReference>
<dbReference type="GO" id="GO:0016020">
    <property type="term" value="C:membrane"/>
    <property type="evidence" value="ECO:0007669"/>
    <property type="project" value="TreeGrafter"/>
</dbReference>
<dbReference type="Proteomes" id="UP000245207">
    <property type="component" value="Unassembled WGS sequence"/>
</dbReference>
<evidence type="ECO:0000313" key="7">
    <source>
        <dbReference type="Proteomes" id="UP000245207"/>
    </source>
</evidence>
<evidence type="ECO:0000259" key="5">
    <source>
        <dbReference type="SMART" id="SM00045"/>
    </source>
</evidence>
<evidence type="ECO:0000256" key="1">
    <source>
        <dbReference type="ARBA" id="ARBA00022679"/>
    </source>
</evidence>
<dbReference type="InterPro" id="IPR037607">
    <property type="entry name" value="DGK"/>
</dbReference>
<keyword evidence="2" id="KW-0547">Nucleotide-binding</keyword>
<protein>
    <submittedName>
        <fullName evidence="6">Diacylglycerol kinase 1</fullName>
    </submittedName>
</protein>
<comment type="caution">
    <text evidence="6">The sequence shown here is derived from an EMBL/GenBank/DDBJ whole genome shotgun (WGS) entry which is preliminary data.</text>
</comment>
<evidence type="ECO:0000313" key="6">
    <source>
        <dbReference type="EMBL" id="PWA83898.1"/>
    </source>
</evidence>
<keyword evidence="4" id="KW-0067">ATP-binding</keyword>
<keyword evidence="3 6" id="KW-0418">Kinase</keyword>
<proteinExistence type="predicted"/>
<sequence>MFSTNTIDIQLSKRTPLLCFDLVDSTLLAEGDYYRVMCGRAKDPWQDQVIVDGVDVEVPEDAEGVLIANIGSYMGGVDLWQNENQSNDNIDPQSMHDKRLEVVSIVLGTSESFRTLADPWQEQVIVDGVAVEVPEDAEDVLIANIGSYMGGVDLWQNENQSNDNFDPQSMHDKRLEVVSIVVHVVGNDGTRLDIPDDPSWES</sequence>
<dbReference type="GO" id="GO:0004143">
    <property type="term" value="F:ATP-dependent diacylglycerol kinase activity"/>
    <property type="evidence" value="ECO:0007669"/>
    <property type="project" value="InterPro"/>
</dbReference>
<feature type="domain" description="Diacylglycerol kinase accessory" evidence="5">
    <location>
        <begin position="85"/>
        <end position="195"/>
    </location>
</feature>
<dbReference type="PANTHER" id="PTHR11255">
    <property type="entry name" value="DIACYLGLYCEROL KINASE"/>
    <property type="match status" value="1"/>
</dbReference>
<dbReference type="OrthoDB" id="1611471at2759"/>
<evidence type="ECO:0000256" key="2">
    <source>
        <dbReference type="ARBA" id="ARBA00022741"/>
    </source>
</evidence>
<name>A0A2U1PDS8_ARTAN</name>
<dbReference type="EMBL" id="PKPP01001291">
    <property type="protein sequence ID" value="PWA83898.1"/>
    <property type="molecule type" value="Genomic_DNA"/>
</dbReference>
<organism evidence="6 7">
    <name type="scientific">Artemisia annua</name>
    <name type="common">Sweet wormwood</name>
    <dbReference type="NCBI Taxonomy" id="35608"/>
    <lineage>
        <taxon>Eukaryota</taxon>
        <taxon>Viridiplantae</taxon>
        <taxon>Streptophyta</taxon>
        <taxon>Embryophyta</taxon>
        <taxon>Tracheophyta</taxon>
        <taxon>Spermatophyta</taxon>
        <taxon>Magnoliopsida</taxon>
        <taxon>eudicotyledons</taxon>
        <taxon>Gunneridae</taxon>
        <taxon>Pentapetalae</taxon>
        <taxon>asterids</taxon>
        <taxon>campanulids</taxon>
        <taxon>Asterales</taxon>
        <taxon>Asteraceae</taxon>
        <taxon>Asteroideae</taxon>
        <taxon>Anthemideae</taxon>
        <taxon>Artemisiinae</taxon>
        <taxon>Artemisia</taxon>
    </lineage>
</organism>
<dbReference type="SMART" id="SM00045">
    <property type="entry name" value="DAGKa"/>
    <property type="match status" value="1"/>
</dbReference>
<keyword evidence="1" id="KW-0808">Transferase</keyword>
<accession>A0A2U1PDS8</accession>
<gene>
    <name evidence="6" type="ORF">CTI12_AA163350</name>
</gene>
<dbReference type="STRING" id="35608.A0A2U1PDS8"/>